<keyword evidence="10" id="KW-0418">Kinase</keyword>
<dbReference type="GO" id="GO:0005524">
    <property type="term" value="F:ATP binding"/>
    <property type="evidence" value="ECO:0007669"/>
    <property type="project" value="UniProtKB-KW"/>
</dbReference>
<comment type="cofactor">
    <cofactor evidence="1">
        <name>Mg(2+)</name>
        <dbReference type="ChEBI" id="CHEBI:18420"/>
    </cofactor>
</comment>
<proteinExistence type="inferred from homology"/>
<keyword evidence="18" id="KW-1185">Reference proteome</keyword>
<evidence type="ECO:0000256" key="6">
    <source>
        <dbReference type="ARBA" id="ARBA00021623"/>
    </source>
</evidence>
<evidence type="ECO:0000256" key="2">
    <source>
        <dbReference type="ARBA" id="ARBA00002988"/>
    </source>
</evidence>
<dbReference type="Pfam" id="PF01326">
    <property type="entry name" value="PPDK_N"/>
    <property type="match status" value="1"/>
</dbReference>
<dbReference type="GO" id="GO:0008986">
    <property type="term" value="F:pyruvate, water dikinase activity"/>
    <property type="evidence" value="ECO:0007669"/>
    <property type="project" value="UniProtKB-EC"/>
</dbReference>
<evidence type="ECO:0000256" key="13">
    <source>
        <dbReference type="ARBA" id="ARBA00033470"/>
    </source>
</evidence>
<reference evidence="18" key="1">
    <citation type="submission" date="2016-02" db="EMBL/GenBank/DDBJ databases">
        <authorList>
            <person name="Holder M.E."/>
            <person name="Ajami N.J."/>
            <person name="Petrosino J.F."/>
        </authorList>
    </citation>
    <scope>NUCLEOTIDE SEQUENCE [LARGE SCALE GENOMIC DNA]</scope>
    <source>
        <strain evidence="18">CCUG 45958</strain>
    </source>
</reference>
<feature type="domain" description="Pyruvate phosphate dikinase AMP/ATP-binding" evidence="16">
    <location>
        <begin position="161"/>
        <end position="242"/>
    </location>
</feature>
<keyword evidence="7" id="KW-0808">Transferase</keyword>
<dbReference type="GO" id="GO:0046872">
    <property type="term" value="F:metal ion binding"/>
    <property type="evidence" value="ECO:0007669"/>
    <property type="project" value="UniProtKB-KW"/>
</dbReference>
<evidence type="ECO:0000256" key="3">
    <source>
        <dbReference type="ARBA" id="ARBA00004742"/>
    </source>
</evidence>
<dbReference type="Proteomes" id="UP000069241">
    <property type="component" value="Chromosome"/>
</dbReference>
<feature type="domain" description="PEP-utilising enzyme mobile" evidence="15">
    <location>
        <begin position="490"/>
        <end position="559"/>
    </location>
</feature>
<keyword evidence="12" id="KW-0460">Magnesium</keyword>
<comment type="function">
    <text evidence="2">Catalyzes the phosphorylation of pyruvate to phosphoenolpyruvate.</text>
</comment>
<dbReference type="GO" id="GO:0006094">
    <property type="term" value="P:gluconeogenesis"/>
    <property type="evidence" value="ECO:0007669"/>
    <property type="project" value="UniProtKB-UniPathway"/>
</dbReference>
<keyword evidence="9" id="KW-0547">Nucleotide-binding</keyword>
<dbReference type="UniPathway" id="UPA00138"/>
<gene>
    <name evidence="17" type="ORF">AXF13_05160</name>
</gene>
<dbReference type="RefSeq" id="WP_062251912.1">
    <property type="nucleotide sequence ID" value="NZ_CP014229.1"/>
</dbReference>
<dbReference type="EC" id="2.7.9.2" evidence="5"/>
<dbReference type="SUPFAM" id="SSF56059">
    <property type="entry name" value="Glutathione synthetase ATP-binding domain-like"/>
    <property type="match status" value="1"/>
</dbReference>
<evidence type="ECO:0000256" key="8">
    <source>
        <dbReference type="ARBA" id="ARBA00022723"/>
    </source>
</evidence>
<keyword evidence="11" id="KW-0067">ATP-binding</keyword>
<comment type="pathway">
    <text evidence="3">Carbohydrate biosynthesis; gluconeogenesis.</text>
</comment>
<organism evidence="17 18">
    <name type="scientific">Desulfovibrio fairfieldensis</name>
    <dbReference type="NCBI Taxonomy" id="44742"/>
    <lineage>
        <taxon>Bacteria</taxon>
        <taxon>Pseudomonadati</taxon>
        <taxon>Thermodesulfobacteriota</taxon>
        <taxon>Desulfovibrionia</taxon>
        <taxon>Desulfovibrionales</taxon>
        <taxon>Desulfovibrionaceae</taxon>
        <taxon>Desulfovibrio</taxon>
    </lineage>
</organism>
<dbReference type="SUPFAM" id="SSF52009">
    <property type="entry name" value="Phosphohistidine domain"/>
    <property type="match status" value="1"/>
</dbReference>
<dbReference type="Gene3D" id="3.50.30.10">
    <property type="entry name" value="Phosphohistidine domain"/>
    <property type="match status" value="1"/>
</dbReference>
<dbReference type="InterPro" id="IPR013815">
    <property type="entry name" value="ATP_grasp_subdomain_1"/>
</dbReference>
<evidence type="ECO:0000256" key="7">
    <source>
        <dbReference type="ARBA" id="ARBA00022679"/>
    </source>
</evidence>
<evidence type="ECO:0000256" key="12">
    <source>
        <dbReference type="ARBA" id="ARBA00022842"/>
    </source>
</evidence>
<dbReference type="Pfam" id="PF00391">
    <property type="entry name" value="PEP-utilizers"/>
    <property type="match status" value="1"/>
</dbReference>
<evidence type="ECO:0000256" key="10">
    <source>
        <dbReference type="ARBA" id="ARBA00022777"/>
    </source>
</evidence>
<dbReference type="InterPro" id="IPR008279">
    <property type="entry name" value="PEP-util_enz_mobile_dom"/>
</dbReference>
<keyword evidence="17" id="KW-0670">Pyruvate</keyword>
<name>A0A0X8JJ11_9BACT</name>
<evidence type="ECO:0000256" key="5">
    <source>
        <dbReference type="ARBA" id="ARBA00011996"/>
    </source>
</evidence>
<evidence type="ECO:0000256" key="11">
    <source>
        <dbReference type="ARBA" id="ARBA00022840"/>
    </source>
</evidence>
<sequence length="880" mass="96466">MSLSRLLGFLTRSTKKASGGVASDVGEAERFFALRHHSFKLFLTAWNKFQETMTEVEYTLCCDHPFGLYRVRALCTRVATQVFQCIQQLERLDPTPGPALYARFAELQKTVAAEVYEPESCLLGPLVLPLGHGNLDDAGEEALVDPATARLESLRGRFPQAVPLGFVVTAAGCQHFFQSGDLQSEINRRIQAAGGFGPEHLSKLSESLGSLVENTLLPEDLAEAVLAEVRALRDRCQRPMRLLLRGRLWPRPVPEGENESDDPGAAENVTDPGLLLWGPSVPLDAPDKEILNALHVTLARKQRAQALIYRRARGLTEAGAGVCVTCLAVEEGAWGGLAHTGNPLQPHGVNVHVYACDGLPQDMEYSALPVDLLRVSRSAPHEVRGREPHDPEHPVLDDATALRVTELALALEDVEGRPLSLTWVCAPGAPVRLLLVRPMMLASQADTSVLPVPDEAALPSPLLAGGMTANPGRVCGPVVPVRTWEDARRFPQGGILVLPDDRYLWASLIDRAAGLVAERGLLGSRLGSLAREFGKPALFGLNGALEILPKGRKVTLCADLGRVYDGRRDELLAGAAKPRDFMPGSPVFRILQHAAAHILPLTIDVDSVDFKAANCATYHDIARYCHEKAVSAMFALGAEKKYAPQRVKQLRDTVLKQFWVVNLSDGFAATPAGPVIDVERIASRPMLSLWRGMNAYPWQGPPPVDGKGFLSVLFEATANPHLDPAAQTAYFSEKNYFMISRDYCSLHSRFGFHFVSVEARLGERSKENYLLFQLRGGAANIERRILRVRFVADLLWEFGFAPVLRNDAVSARLEGMDPDEGEHLLAVAGYMTIHTRQLDMIMQDTAQVAARREEMLAHCRDLFTGRTLPATDAQEAPPCR</sequence>
<dbReference type="Gene3D" id="3.30.1490.20">
    <property type="entry name" value="ATP-grasp fold, A domain"/>
    <property type="match status" value="1"/>
</dbReference>
<dbReference type="InterPro" id="IPR036637">
    <property type="entry name" value="Phosphohistidine_dom_sf"/>
</dbReference>
<dbReference type="PANTHER" id="PTHR43030:SF1">
    <property type="entry name" value="PHOSPHOENOLPYRUVATE SYNTHASE"/>
    <property type="match status" value="1"/>
</dbReference>
<comment type="catalytic activity">
    <reaction evidence="14">
        <text>pyruvate + ATP + H2O = phosphoenolpyruvate + AMP + phosphate + 2 H(+)</text>
        <dbReference type="Rhea" id="RHEA:11364"/>
        <dbReference type="ChEBI" id="CHEBI:15361"/>
        <dbReference type="ChEBI" id="CHEBI:15377"/>
        <dbReference type="ChEBI" id="CHEBI:15378"/>
        <dbReference type="ChEBI" id="CHEBI:30616"/>
        <dbReference type="ChEBI" id="CHEBI:43474"/>
        <dbReference type="ChEBI" id="CHEBI:58702"/>
        <dbReference type="ChEBI" id="CHEBI:456215"/>
        <dbReference type="EC" id="2.7.9.2"/>
    </reaction>
</comment>
<dbReference type="KEGG" id="dfi:AXF13_05160"/>
<evidence type="ECO:0000259" key="15">
    <source>
        <dbReference type="Pfam" id="PF00391"/>
    </source>
</evidence>
<dbReference type="STRING" id="44742.AXF13_05160"/>
<evidence type="ECO:0000256" key="14">
    <source>
        <dbReference type="ARBA" id="ARBA00047700"/>
    </source>
</evidence>
<protein>
    <recommendedName>
        <fullName evidence="6">Phosphoenolpyruvate synthase</fullName>
        <ecNumber evidence="5">2.7.9.2</ecNumber>
    </recommendedName>
    <alternativeName>
        <fullName evidence="13">Pyruvate, water dikinase</fullName>
    </alternativeName>
</protein>
<accession>A0A0X8JJ11</accession>
<dbReference type="AlphaFoldDB" id="A0A0X8JJ11"/>
<evidence type="ECO:0000313" key="18">
    <source>
        <dbReference type="Proteomes" id="UP000069241"/>
    </source>
</evidence>
<dbReference type="InterPro" id="IPR006319">
    <property type="entry name" value="PEP_synth"/>
</dbReference>
<evidence type="ECO:0000259" key="16">
    <source>
        <dbReference type="Pfam" id="PF01326"/>
    </source>
</evidence>
<keyword evidence="8" id="KW-0479">Metal-binding</keyword>
<evidence type="ECO:0000256" key="1">
    <source>
        <dbReference type="ARBA" id="ARBA00001946"/>
    </source>
</evidence>
<comment type="similarity">
    <text evidence="4">Belongs to the PEP-utilizing enzyme family.</text>
</comment>
<dbReference type="EMBL" id="CP014229">
    <property type="protein sequence ID" value="AMD89552.1"/>
    <property type="molecule type" value="Genomic_DNA"/>
</dbReference>
<evidence type="ECO:0000256" key="4">
    <source>
        <dbReference type="ARBA" id="ARBA00007837"/>
    </source>
</evidence>
<evidence type="ECO:0000313" key="17">
    <source>
        <dbReference type="EMBL" id="AMD89552.1"/>
    </source>
</evidence>
<dbReference type="InterPro" id="IPR002192">
    <property type="entry name" value="PPDK_AMP/ATP-bd"/>
</dbReference>
<dbReference type="PANTHER" id="PTHR43030">
    <property type="entry name" value="PHOSPHOENOLPYRUVATE SYNTHASE"/>
    <property type="match status" value="1"/>
</dbReference>
<evidence type="ECO:0000256" key="9">
    <source>
        <dbReference type="ARBA" id="ARBA00022741"/>
    </source>
</evidence>